<evidence type="ECO:0000313" key="1">
    <source>
        <dbReference type="EMBL" id="CAG7824463.1"/>
    </source>
</evidence>
<keyword evidence="2" id="KW-1185">Reference proteome</keyword>
<evidence type="ECO:0000313" key="2">
    <source>
        <dbReference type="Proteomes" id="UP000708208"/>
    </source>
</evidence>
<feature type="non-terminal residue" evidence="1">
    <location>
        <position position="1"/>
    </location>
</feature>
<sequence length="20" mass="2408">MFFTSRSIHRNTLQLSRSLL</sequence>
<reference evidence="1" key="1">
    <citation type="submission" date="2021-06" db="EMBL/GenBank/DDBJ databases">
        <authorList>
            <person name="Hodson N. C."/>
            <person name="Mongue J. A."/>
            <person name="Jaron S. K."/>
        </authorList>
    </citation>
    <scope>NUCLEOTIDE SEQUENCE</scope>
</reference>
<dbReference type="Proteomes" id="UP000708208">
    <property type="component" value="Unassembled WGS sequence"/>
</dbReference>
<dbReference type="AlphaFoldDB" id="A0A8J2L3K7"/>
<gene>
    <name evidence="1" type="ORF">AFUS01_LOCUS34617</name>
</gene>
<protein>
    <submittedName>
        <fullName evidence="1">Uncharacterized protein</fullName>
    </submittedName>
</protein>
<proteinExistence type="predicted"/>
<organism evidence="1 2">
    <name type="scientific">Allacma fusca</name>
    <dbReference type="NCBI Taxonomy" id="39272"/>
    <lineage>
        <taxon>Eukaryota</taxon>
        <taxon>Metazoa</taxon>
        <taxon>Ecdysozoa</taxon>
        <taxon>Arthropoda</taxon>
        <taxon>Hexapoda</taxon>
        <taxon>Collembola</taxon>
        <taxon>Symphypleona</taxon>
        <taxon>Sminthuridae</taxon>
        <taxon>Allacma</taxon>
    </lineage>
</organism>
<comment type="caution">
    <text evidence="1">The sequence shown here is derived from an EMBL/GenBank/DDBJ whole genome shotgun (WGS) entry which is preliminary data.</text>
</comment>
<accession>A0A8J2L3K7</accession>
<name>A0A8J2L3K7_9HEXA</name>
<dbReference type="EMBL" id="CAJVCH010532941">
    <property type="protein sequence ID" value="CAG7824463.1"/>
    <property type="molecule type" value="Genomic_DNA"/>
</dbReference>